<feature type="compositionally biased region" description="Basic and acidic residues" evidence="6">
    <location>
        <begin position="585"/>
        <end position="605"/>
    </location>
</feature>
<proteinExistence type="predicted"/>
<evidence type="ECO:0000256" key="1">
    <source>
        <dbReference type="ARBA" id="ARBA00022737"/>
    </source>
</evidence>
<evidence type="ECO:0000256" key="2">
    <source>
        <dbReference type="ARBA" id="ARBA00023043"/>
    </source>
</evidence>
<dbReference type="Gene3D" id="1.25.40.20">
    <property type="entry name" value="Ankyrin repeat-containing domain"/>
    <property type="match status" value="2"/>
</dbReference>
<feature type="coiled-coil region" evidence="5">
    <location>
        <begin position="1523"/>
        <end position="1593"/>
    </location>
</feature>
<dbReference type="InterPro" id="IPR021885">
    <property type="entry name" value="DUF3496"/>
</dbReference>
<organism evidence="9 10">
    <name type="scientific">Sapajus apella</name>
    <name type="common">Brown-capped capuchin</name>
    <name type="synonym">Cebus apella</name>
    <dbReference type="NCBI Taxonomy" id="9515"/>
    <lineage>
        <taxon>Eukaryota</taxon>
        <taxon>Metazoa</taxon>
        <taxon>Chordata</taxon>
        <taxon>Craniata</taxon>
        <taxon>Vertebrata</taxon>
        <taxon>Euteleostomi</taxon>
        <taxon>Mammalia</taxon>
        <taxon>Eutheria</taxon>
        <taxon>Euarchontoglires</taxon>
        <taxon>Primates</taxon>
        <taxon>Haplorrhini</taxon>
        <taxon>Platyrrhini</taxon>
        <taxon>Cebidae</taxon>
        <taxon>Cebinae</taxon>
        <taxon>Sapajus</taxon>
    </lineage>
</organism>
<dbReference type="PANTHER" id="PTHR24147">
    <property type="entry name" value="ANKYRIN REPEAT DOMAIN 36-RELATED"/>
    <property type="match status" value="1"/>
</dbReference>
<feature type="domain" description="CCDC144C-like coiled-coil" evidence="8">
    <location>
        <begin position="793"/>
        <end position="1269"/>
    </location>
</feature>
<feature type="repeat" description="ANK" evidence="4">
    <location>
        <begin position="112"/>
        <end position="144"/>
    </location>
</feature>
<evidence type="ECO:0000259" key="8">
    <source>
        <dbReference type="Pfam" id="PF14915"/>
    </source>
</evidence>
<dbReference type="FunFam" id="1.25.40.20:FF:000208">
    <property type="entry name" value="Ankyrin repeat domain-containing protein 26"/>
    <property type="match status" value="1"/>
</dbReference>
<dbReference type="InterPro" id="IPR050657">
    <property type="entry name" value="Ankyrin_repeat_domain"/>
</dbReference>
<feature type="region of interest" description="Disordered" evidence="6">
    <location>
        <begin position="1"/>
        <end position="41"/>
    </location>
</feature>
<feature type="coiled-coil region" evidence="5">
    <location>
        <begin position="1399"/>
        <end position="1471"/>
    </location>
</feature>
<feature type="repeat" description="ANK" evidence="4">
    <location>
        <begin position="145"/>
        <end position="177"/>
    </location>
</feature>
<name>A0A6J3F262_SAPAP</name>
<reference evidence="10" key="1">
    <citation type="submission" date="2025-08" db="UniProtKB">
        <authorList>
            <consortium name="RefSeq"/>
        </authorList>
    </citation>
    <scope>IDENTIFICATION</scope>
    <source>
        <tissue evidence="10">Blood</tissue>
    </source>
</reference>
<keyword evidence="3 5" id="KW-0175">Coiled coil</keyword>
<dbReference type="InterPro" id="IPR002110">
    <property type="entry name" value="Ankyrin_rpt"/>
</dbReference>
<feature type="compositionally biased region" description="Acidic residues" evidence="6">
    <location>
        <begin position="569"/>
        <end position="582"/>
    </location>
</feature>
<dbReference type="SMART" id="SM00248">
    <property type="entry name" value="ANK"/>
    <property type="match status" value="4"/>
</dbReference>
<dbReference type="Pfam" id="PF14915">
    <property type="entry name" value="CCDC144C"/>
    <property type="match status" value="1"/>
</dbReference>
<dbReference type="Proteomes" id="UP000504640">
    <property type="component" value="Unplaced"/>
</dbReference>
<feature type="coiled-coil region" evidence="5">
    <location>
        <begin position="914"/>
        <end position="1213"/>
    </location>
</feature>
<dbReference type="Pfam" id="PF12796">
    <property type="entry name" value="Ank_2"/>
    <property type="match status" value="2"/>
</dbReference>
<feature type="region of interest" description="Disordered" evidence="6">
    <location>
        <begin position="504"/>
        <end position="627"/>
    </location>
</feature>
<keyword evidence="9" id="KW-1185">Reference proteome</keyword>
<evidence type="ECO:0000256" key="5">
    <source>
        <dbReference type="SAM" id="Coils"/>
    </source>
</evidence>
<dbReference type="PROSITE" id="PS50297">
    <property type="entry name" value="ANK_REP_REGION"/>
    <property type="match status" value="3"/>
</dbReference>
<evidence type="ECO:0000256" key="6">
    <source>
        <dbReference type="SAM" id="MobiDB-lite"/>
    </source>
</evidence>
<sequence>MKRIFSKKGESPLGSFARRRRSNSGGGGEPGDGAYSQPGYHVRDRDLGKIHKAASAGNVAKVQQILLLRKNGLNDRDKMNRTALHLACASGHPEVVTLLVDRKCQLNVCDNENRTALMKAVQCQEEECATILLEHGADPNLADVHGNTALHYAVYNEDMSVATKLLLHDANIEARNKDDLTPLLLAVSGKKQPMVEFLIKKKANANGVDKLESSHYLISECKEERIPKNSSQNSVSADESSEDSLSRLSGKPGIDDSWPTSDDEDVNFDIKNVPKPSLAKLMTASQQSKKNLEATYDIVRTGNRTSFEDRDSDSQDEVVIESLPTTSIKVQGFSHPTNPLPDPLPKLSHKSLANPGLTKEGTTKPATGKKENGLDTIESPPLEQTDNDNLTYVDEVPKNNRSDMMTALGLGQEEDIESPWDSESISENFPQKYVDPLAGAADQKEKNIGNEQAEGMFYIPSCMSGSRNFKMAKLEDTRNVGMPVAHMESPERYHHLTVPTIEMKDSVPNKAGGMKNVQTPKAAEHDLEVTSEEEQERKGSENNQSQVEEERKKHRNNEMEVSANIYDSATDDEDDEDVDDNDGLIQERRSRKTDDQQFPRKENKEYVSSGPALQMKEVKKGKPTSKESVNSLVFENASLLTGGLLQVDDDSSLSEIDEDERRLTKKTSNEKNKVKNQIQSMNDVDDLTQSSETASEDCELLHSNYKNFMLLIEQLGMECKDSVTLLKIQDAALSCERLLELKKNHCELLTVKIKKMEDKVNVLQKELSETKEIKSQLEHQKVEWERELCSLRFSLNQEEEKRRNADMLYEKIREQLRGKEEQYRKEVEVKQQLELTLQTLEMELRTVKSNLNQVVQERNDTQRQLSREQNARVLQDGILTNHLSKQKEIEMTQKKMNSENFHSHEEEKDLLHKNSVLQEEIAMLRLEIDTIKNQNQEKEKKCFEDIETAKEKNEDLQKTIKQNEETLTQTISQYNGRLNVLTAENAMLNSKLENEKQSKDRLETEVESYRARLAAAIHDRDQSETSKRDLELAFQRARDEWSRLQDRMNFDVSNLKDNNEILSQQLSKTESKLNSLEIELHHARNALREKTLGLERVQTDLSQTQCQMKEMEQKYQNEQVKVNKYIGKQESVEERLSQLQSENMLLRQQLDDAHNKADSKEKTVINIQEQFHAIVQKLQAESEKQSLLLEERNKELISECNHLKERQYQYENEKAEREVVVRQLQQELADTLKKQSMSEASLEVTSRYRINLEDETQDLKKKLGQIRNQLQEAQDQHTEAVRCVEKMQDHKQKLEKDNAKLKVKIKKQMDKIEELQKNLLNANLSEDEKEQLKKLTELKQSLECNLDQEMKKNVELEREITRFKNLLKMTRKKLNEYENGEFSFHGDLKTSPFEMDIQINKLKHKIGDLTAELETAGSKCLHLDTKNQVLQQELLSMKTIQKKCEKLQKNKEKLEQEVVNLRSHIERNMVEHGQVKQYKQEIEERARQEIVEKLKEVNLFLQAQAASQENLEQLRENNFASMKSQMELRIKDLESELSKMKTSQEDFNKTELEKYKQLYLEELKVRKSLSNKLNKTNERLAEVNTKLLVEKQQTRSLFTTLTTRPVLESPCVGNLNNSLDVNRKLIPREDLVISTSNPRTSNNSMEKYLTKMQQELEKNITRELEEAAAELESGSVASPLGSTADSILNQDLVWKASREYVQVLKKNYMI</sequence>
<dbReference type="RefSeq" id="XP_032099689.1">
    <property type="nucleotide sequence ID" value="XM_032243798.1"/>
</dbReference>
<evidence type="ECO:0000313" key="10">
    <source>
        <dbReference type="RefSeq" id="XP_032099689.1"/>
    </source>
</evidence>
<dbReference type="Pfam" id="PF12001">
    <property type="entry name" value="DUF3496"/>
    <property type="match status" value="1"/>
</dbReference>
<keyword evidence="1" id="KW-0677">Repeat</keyword>
<evidence type="ECO:0000313" key="9">
    <source>
        <dbReference type="Proteomes" id="UP000504640"/>
    </source>
</evidence>
<dbReference type="PROSITE" id="PS50088">
    <property type="entry name" value="ANK_REPEAT"/>
    <property type="match status" value="4"/>
</dbReference>
<gene>
    <name evidence="10" type="primary">ANKRD26</name>
</gene>
<protein>
    <submittedName>
        <fullName evidence="10">Ankyrin repeat domain-containing protein 26 isoform X1</fullName>
    </submittedName>
</protein>
<feature type="coiled-coil region" evidence="5">
    <location>
        <begin position="746"/>
        <end position="871"/>
    </location>
</feature>
<dbReference type="PANTHER" id="PTHR24147:SF60">
    <property type="entry name" value="ANKYRIN REPEAT DOMAIN-CONTAINING PROTEIN 26-RELATED"/>
    <property type="match status" value="1"/>
</dbReference>
<dbReference type="InterPro" id="IPR036770">
    <property type="entry name" value="Ankyrin_rpt-contain_sf"/>
</dbReference>
<dbReference type="PRINTS" id="PR01415">
    <property type="entry name" value="ANKYRIN"/>
</dbReference>
<evidence type="ECO:0000256" key="4">
    <source>
        <dbReference type="PROSITE-ProRule" id="PRU00023"/>
    </source>
</evidence>
<dbReference type="SUPFAM" id="SSF48403">
    <property type="entry name" value="Ankyrin repeat"/>
    <property type="match status" value="1"/>
</dbReference>
<feature type="repeat" description="ANK" evidence="4">
    <location>
        <begin position="178"/>
        <end position="210"/>
    </location>
</feature>
<evidence type="ECO:0000256" key="3">
    <source>
        <dbReference type="ARBA" id="ARBA00023054"/>
    </source>
</evidence>
<feature type="region of interest" description="Disordered" evidence="6">
    <location>
        <begin position="225"/>
        <end position="269"/>
    </location>
</feature>
<evidence type="ECO:0000259" key="7">
    <source>
        <dbReference type="Pfam" id="PF12001"/>
    </source>
</evidence>
<dbReference type="SUPFAM" id="SSF57997">
    <property type="entry name" value="Tropomyosin"/>
    <property type="match status" value="1"/>
</dbReference>
<feature type="domain" description="DUF3496" evidence="7">
    <location>
        <begin position="1523"/>
        <end position="1630"/>
    </location>
</feature>
<dbReference type="CTD" id="22852"/>
<feature type="region of interest" description="Disordered" evidence="6">
    <location>
        <begin position="329"/>
        <end position="400"/>
    </location>
</feature>
<keyword evidence="2 4" id="KW-0040">ANK repeat</keyword>
<feature type="coiled-coil region" evidence="5">
    <location>
        <begin position="1249"/>
        <end position="1373"/>
    </location>
</feature>
<dbReference type="InterPro" id="IPR039497">
    <property type="entry name" value="CC144C-like_CC_dom"/>
</dbReference>
<feature type="repeat" description="ANK" evidence="4">
    <location>
        <begin position="79"/>
        <end position="111"/>
    </location>
</feature>
<accession>A0A6J3F262</accession>
<dbReference type="GeneID" id="116527073"/>